<keyword evidence="4 6" id="KW-0472">Membrane</keyword>
<feature type="transmembrane region" description="Helical" evidence="6">
    <location>
        <begin position="275"/>
        <end position="295"/>
    </location>
</feature>
<dbReference type="Gene3D" id="1.20.120.350">
    <property type="entry name" value="Voltage-gated potassium channels. Chain C"/>
    <property type="match status" value="1"/>
</dbReference>
<dbReference type="EMBL" id="CAJNNW010034262">
    <property type="protein sequence ID" value="CAE8722151.1"/>
    <property type="molecule type" value="Genomic_DNA"/>
</dbReference>
<dbReference type="GO" id="GO:0005248">
    <property type="term" value="F:voltage-gated sodium channel activity"/>
    <property type="evidence" value="ECO:0007669"/>
    <property type="project" value="TreeGrafter"/>
</dbReference>
<dbReference type="Gene3D" id="1.10.287.70">
    <property type="match status" value="1"/>
</dbReference>
<feature type="non-terminal residue" evidence="8">
    <location>
        <position position="1"/>
    </location>
</feature>
<evidence type="ECO:0000256" key="4">
    <source>
        <dbReference type="ARBA" id="ARBA00023136"/>
    </source>
</evidence>
<comment type="caution">
    <text evidence="8">The sequence shown here is derived from an EMBL/GenBank/DDBJ whole genome shotgun (WGS) entry which is preliminary data.</text>
</comment>
<dbReference type="InterPro" id="IPR043203">
    <property type="entry name" value="VGCC_Ca_Na"/>
</dbReference>
<keyword evidence="3 6" id="KW-1133">Transmembrane helix</keyword>
<evidence type="ECO:0000256" key="6">
    <source>
        <dbReference type="SAM" id="Phobius"/>
    </source>
</evidence>
<feature type="transmembrane region" description="Helical" evidence="6">
    <location>
        <begin position="301"/>
        <end position="321"/>
    </location>
</feature>
<dbReference type="InterPro" id="IPR027359">
    <property type="entry name" value="Volt_channel_dom_sf"/>
</dbReference>
<dbReference type="AlphaFoldDB" id="A0A813L9U1"/>
<dbReference type="Pfam" id="PF00520">
    <property type="entry name" value="Ion_trans"/>
    <property type="match status" value="1"/>
</dbReference>
<comment type="subcellular location">
    <subcellularLocation>
        <location evidence="1">Membrane</location>
        <topology evidence="1">Multi-pass membrane protein</topology>
    </subcellularLocation>
</comment>
<reference evidence="8" key="1">
    <citation type="submission" date="2021-02" db="EMBL/GenBank/DDBJ databases">
        <authorList>
            <person name="Dougan E. K."/>
            <person name="Rhodes N."/>
            <person name="Thang M."/>
            <person name="Chan C."/>
        </authorList>
    </citation>
    <scope>NUCLEOTIDE SEQUENCE</scope>
</reference>
<sequence>VGGGEISAEVCVAAPNSNDSNSNSSNSSNDNTPPTCSGAAKLICSASGLHAMPPMLTTQTTITTPTHRQHVSWASEELELDDDCQELSRLNSMMTATPVSGCVTSSDLRGRAEYALLAKRFNMSLDFDDGIGTTIDAAELLRVILAPNRSRQFGFEKQPTLELSMGVIKELRLMHKTHYPHAQQAEPADKACMLFSSFAKLMLLPDSAALVINASRSRDISSVIRACTADPQKSKSYFSAATSLKAGYAMGNTLWTDMEDTADEKHRACRKRLRILNMVVACCIVLSLVFLGISLDYLQNWEGWLVFEVLFCVVYVTEVILKVSVVGPAEYFTGHERHWNFVDVFLTFIAVADVGVSWSGQVATSKITLVLRGLRLARIARLMKLLKMPLLAELANVISGLVISVPWLFWVMAILFLVTYLCAIALRSTISVESAEAFGICGSGDLIEINEETDQCKLHLLYGEEYCGSVFLCMFTIFRCMIGDCNSRGGRPLASAFSYGYGARFNIFYCFSMVVVIFGLFNVITAMFVEATLSGMKTNDVQKKYAKLYETNYVKTKLSELIVKVSQKVGQLRRVQSGGGVSSYSFFRRGPLHVGEELSLTESEFTHVFKSAEIRRVLDDLDIIIEPRSGIFD</sequence>
<dbReference type="PANTHER" id="PTHR10037">
    <property type="entry name" value="VOLTAGE-GATED CATION CHANNEL CALCIUM AND SODIUM"/>
    <property type="match status" value="1"/>
</dbReference>
<dbReference type="PANTHER" id="PTHR10037:SF62">
    <property type="entry name" value="SODIUM CHANNEL PROTEIN 60E"/>
    <property type="match status" value="1"/>
</dbReference>
<evidence type="ECO:0000256" key="5">
    <source>
        <dbReference type="SAM" id="MobiDB-lite"/>
    </source>
</evidence>
<dbReference type="InterPro" id="IPR005821">
    <property type="entry name" value="Ion_trans_dom"/>
</dbReference>
<dbReference type="GO" id="GO:0001518">
    <property type="term" value="C:voltage-gated sodium channel complex"/>
    <property type="evidence" value="ECO:0007669"/>
    <property type="project" value="TreeGrafter"/>
</dbReference>
<feature type="non-terminal residue" evidence="8">
    <location>
        <position position="633"/>
    </location>
</feature>
<feature type="region of interest" description="Disordered" evidence="5">
    <location>
        <begin position="14"/>
        <end position="34"/>
    </location>
</feature>
<feature type="compositionally biased region" description="Low complexity" evidence="5">
    <location>
        <begin position="16"/>
        <end position="31"/>
    </location>
</feature>
<protein>
    <recommendedName>
        <fullName evidence="7">Ion transport domain-containing protein</fullName>
    </recommendedName>
</protein>
<dbReference type="Proteomes" id="UP000626109">
    <property type="component" value="Unassembled WGS sequence"/>
</dbReference>
<name>A0A813L9U1_POLGL</name>
<evidence type="ECO:0000259" key="7">
    <source>
        <dbReference type="Pfam" id="PF00520"/>
    </source>
</evidence>
<feature type="domain" description="Ion transport" evidence="7">
    <location>
        <begin position="274"/>
        <end position="530"/>
    </location>
</feature>
<evidence type="ECO:0000313" key="8">
    <source>
        <dbReference type="EMBL" id="CAE8722151.1"/>
    </source>
</evidence>
<evidence type="ECO:0000256" key="1">
    <source>
        <dbReference type="ARBA" id="ARBA00004141"/>
    </source>
</evidence>
<evidence type="ECO:0000256" key="3">
    <source>
        <dbReference type="ARBA" id="ARBA00022989"/>
    </source>
</evidence>
<evidence type="ECO:0000256" key="2">
    <source>
        <dbReference type="ARBA" id="ARBA00022692"/>
    </source>
</evidence>
<proteinExistence type="predicted"/>
<evidence type="ECO:0000313" key="9">
    <source>
        <dbReference type="Proteomes" id="UP000626109"/>
    </source>
</evidence>
<dbReference type="SUPFAM" id="SSF81324">
    <property type="entry name" value="Voltage-gated potassium channels"/>
    <property type="match status" value="1"/>
</dbReference>
<feature type="transmembrane region" description="Helical" evidence="6">
    <location>
        <begin position="507"/>
        <end position="529"/>
    </location>
</feature>
<organism evidence="8 9">
    <name type="scientific">Polarella glacialis</name>
    <name type="common">Dinoflagellate</name>
    <dbReference type="NCBI Taxonomy" id="89957"/>
    <lineage>
        <taxon>Eukaryota</taxon>
        <taxon>Sar</taxon>
        <taxon>Alveolata</taxon>
        <taxon>Dinophyceae</taxon>
        <taxon>Suessiales</taxon>
        <taxon>Suessiaceae</taxon>
        <taxon>Polarella</taxon>
    </lineage>
</organism>
<accession>A0A813L9U1</accession>
<gene>
    <name evidence="8" type="ORF">PGLA2088_LOCUS42352</name>
</gene>
<keyword evidence="2 6" id="KW-0812">Transmembrane</keyword>